<dbReference type="PANTHER" id="PTHR22593:SF8">
    <property type="entry name" value="FHA DOMAIN-CONTAINING PROTEIN PS1"/>
    <property type="match status" value="1"/>
</dbReference>
<dbReference type="Gene3D" id="2.60.200.20">
    <property type="match status" value="1"/>
</dbReference>
<dbReference type="SUPFAM" id="SSF49879">
    <property type="entry name" value="SMAD/FHA domain"/>
    <property type="match status" value="1"/>
</dbReference>
<evidence type="ECO:0000256" key="1">
    <source>
        <dbReference type="SAM" id="MobiDB-lite"/>
    </source>
</evidence>
<dbReference type="Proteomes" id="UP001386955">
    <property type="component" value="Unassembled WGS sequence"/>
</dbReference>
<organism evidence="3 4">
    <name type="scientific">Psophocarpus tetragonolobus</name>
    <name type="common">Winged bean</name>
    <name type="synonym">Dolichos tetragonolobus</name>
    <dbReference type="NCBI Taxonomy" id="3891"/>
    <lineage>
        <taxon>Eukaryota</taxon>
        <taxon>Viridiplantae</taxon>
        <taxon>Streptophyta</taxon>
        <taxon>Embryophyta</taxon>
        <taxon>Tracheophyta</taxon>
        <taxon>Spermatophyta</taxon>
        <taxon>Magnoliopsida</taxon>
        <taxon>eudicotyledons</taxon>
        <taxon>Gunneridae</taxon>
        <taxon>Pentapetalae</taxon>
        <taxon>rosids</taxon>
        <taxon>fabids</taxon>
        <taxon>Fabales</taxon>
        <taxon>Fabaceae</taxon>
        <taxon>Papilionoideae</taxon>
        <taxon>50 kb inversion clade</taxon>
        <taxon>NPAAA clade</taxon>
        <taxon>indigoferoid/millettioid clade</taxon>
        <taxon>Phaseoleae</taxon>
        <taxon>Psophocarpus</taxon>
    </lineage>
</organism>
<dbReference type="Pfam" id="PF13638">
    <property type="entry name" value="PIN_4"/>
    <property type="match status" value="1"/>
</dbReference>
<dbReference type="InterPro" id="IPR000253">
    <property type="entry name" value="FHA_dom"/>
</dbReference>
<feature type="domain" description="FHA" evidence="2">
    <location>
        <begin position="56"/>
        <end position="107"/>
    </location>
</feature>
<keyword evidence="4" id="KW-1185">Reference proteome</keyword>
<gene>
    <name evidence="3" type="ORF">VNO78_34334</name>
</gene>
<protein>
    <recommendedName>
        <fullName evidence="2">FHA domain-containing protein</fullName>
    </recommendedName>
</protein>
<evidence type="ECO:0000313" key="3">
    <source>
        <dbReference type="EMBL" id="KAK7379811.1"/>
    </source>
</evidence>
<dbReference type="EMBL" id="JAYMYS010000016">
    <property type="protein sequence ID" value="KAK7379811.1"/>
    <property type="molecule type" value="Genomic_DNA"/>
</dbReference>
<comment type="caution">
    <text evidence="3">The sequence shown here is derived from an EMBL/GenBank/DDBJ whole genome shotgun (WGS) entry which is preliminary data.</text>
</comment>
<dbReference type="Gene3D" id="3.40.50.1010">
    <property type="entry name" value="5'-nuclease"/>
    <property type="match status" value="1"/>
</dbReference>
<feature type="region of interest" description="Disordered" evidence="1">
    <location>
        <begin position="1"/>
        <end position="20"/>
    </location>
</feature>
<proteinExistence type="predicted"/>
<name>A0AAN9NVC6_PSOTE</name>
<sequence length="1120" mass="126232">MASTIGMQEKSNSNSNKNNLEKEEQAKFPVLTVLKNQAILKNIFMLLDHKNEDQTVLIGRHPHCNIVLTHPSVSRFHLRIRFNPSSPTLSLLDLSSAHGTWVCGRKLQPGVSVELKEGDTFTVGLSTRLYRLSWLPLTQLDVFVPQQQQKHDQQPNIIKDENLDIIAEQEIPMSEDIVSLCCEERKNHSEDEALGVLDETEASRFLTKSGSKNIIGECQNHVLSPPHIQSPPYAPPVNELDNIEKIEACAEAVMPEENNLFCTLKEYLTHNICLPVVEVVQGAKIQQFQPQDDTFTGQPPSTEMHWSSLTANIVPWSFDEKDVAAVAVIPTESEFGCTHRDNDKAEGLLTTGPRTCNSENTCLIVNEDIPYSEFHQIEILDEVSVDSVSEPEKQHEMQWSSLPINIDPTSFDEKDVAVVAVIPTESEFGCTHRHNEKVEGILTTSPRAFNSENMCLIFEDIPDSKFHQMEVGEEVPVEDSVPNGEKQDECKKECKFLDLNAKSCCEEGYSLDEIVEDNENKCFKNLKPVSFDEEGLAPVALIPTESEFGCMLGDNERIEDILEIESRTINYENTSLQDEEAIPVNRFQLVNTVEEVAMDFISDVDKEDKCSKRLDSKLPASHCAESCQEQGNSVAEVAEDTGEECARSVSSKSFRVEPPNSHMLQEAVLNITIENQTPQSLIAETGCSGGEFLENCEKPVEKSSTFGSIWSRRDKAASAPQNRARKSKFMSTCKKIGTEGKKSNMKDVINKSMPKDLSSVFDKENLSPYTYHLQFMRKKGKVEEIKHSMSQRLLHLSYSAKSISAVSNKVNQTPKVGRECKSQRQPLECRINLVPEQEMKKLKKNKVEKLPIQSVTKTGNNHKSVTISAAKSIDDAPICGPISNKCTKPSLHISGEQKRRWDMVVDTASLLNNESRKALQLLQVLLFFSQVKYSLMSVIRELGSMKQQYRIFRTTSEASLALEWIEECMEKTSWWIHIQSSKEECRQTAPASPQTRFIEESWAFHSSMISNKCASPTVEDHILDCALQCRGKENVGQLVLLSDDVTTKVKSMERGLLCETVQQFRHSLVNPFSERFMWPKSSPRGLTWSCKDDLVLREKYCGLPPKIGLKLITDHFLYLQ</sequence>
<dbReference type="InterPro" id="IPR008984">
    <property type="entry name" value="SMAD_FHA_dom_sf"/>
</dbReference>
<dbReference type="PANTHER" id="PTHR22593">
    <property type="entry name" value="TRANSMEMBRANE PROTEIN 18"/>
    <property type="match status" value="1"/>
</dbReference>
<dbReference type="InterPro" id="IPR002716">
    <property type="entry name" value="PIN_dom"/>
</dbReference>
<dbReference type="SMART" id="SM00240">
    <property type="entry name" value="FHA"/>
    <property type="match status" value="1"/>
</dbReference>
<evidence type="ECO:0000313" key="4">
    <source>
        <dbReference type="Proteomes" id="UP001386955"/>
    </source>
</evidence>
<feature type="compositionally biased region" description="Low complexity" evidence="1">
    <location>
        <begin position="9"/>
        <end position="18"/>
    </location>
</feature>
<reference evidence="3 4" key="1">
    <citation type="submission" date="2024-01" db="EMBL/GenBank/DDBJ databases">
        <title>The genomes of 5 underutilized Papilionoideae crops provide insights into root nodulation and disease resistanc.</title>
        <authorList>
            <person name="Jiang F."/>
        </authorList>
    </citation>
    <scope>NUCLEOTIDE SEQUENCE [LARGE SCALE GENOMIC DNA]</scope>
    <source>
        <strain evidence="3">DUOXIRENSHENG_FW03</strain>
        <tissue evidence="3">Leaves</tissue>
    </source>
</reference>
<evidence type="ECO:0000259" key="2">
    <source>
        <dbReference type="PROSITE" id="PS50006"/>
    </source>
</evidence>
<dbReference type="AlphaFoldDB" id="A0AAN9NVC6"/>
<dbReference type="PROSITE" id="PS50006">
    <property type="entry name" value="FHA_DOMAIN"/>
    <property type="match status" value="1"/>
</dbReference>
<accession>A0AAN9NVC6</accession>
<dbReference type="Pfam" id="PF00498">
    <property type="entry name" value="FHA"/>
    <property type="match status" value="1"/>
</dbReference>
<dbReference type="GO" id="GO:0031965">
    <property type="term" value="C:nuclear membrane"/>
    <property type="evidence" value="ECO:0007669"/>
    <property type="project" value="TreeGrafter"/>
</dbReference>